<dbReference type="InterPro" id="IPR007525">
    <property type="entry name" value="FrhB_FdhB_C"/>
</dbReference>
<dbReference type="GO" id="GO:0046872">
    <property type="term" value="F:metal ion binding"/>
    <property type="evidence" value="ECO:0007669"/>
    <property type="project" value="UniProtKB-KW"/>
</dbReference>
<comment type="caution">
    <text evidence="5">The sequence shown here is derived from an EMBL/GenBank/DDBJ whole genome shotgun (WGS) entry which is preliminary data.</text>
</comment>
<proteinExistence type="predicted"/>
<feature type="domain" description="4Fe-4S ferredoxin-type" evidence="4">
    <location>
        <begin position="80"/>
        <end position="109"/>
    </location>
</feature>
<protein>
    <submittedName>
        <fullName evidence="5">4Fe-4S dicluster domain-containing protein</fullName>
    </submittedName>
</protein>
<dbReference type="Pfam" id="PF04432">
    <property type="entry name" value="FrhB_FdhB_C"/>
    <property type="match status" value="1"/>
</dbReference>
<dbReference type="Pfam" id="PF12838">
    <property type="entry name" value="Fer4_7"/>
    <property type="match status" value="1"/>
</dbReference>
<evidence type="ECO:0000256" key="2">
    <source>
        <dbReference type="ARBA" id="ARBA00023004"/>
    </source>
</evidence>
<keyword evidence="3" id="KW-0411">Iron-sulfur</keyword>
<dbReference type="InterPro" id="IPR017896">
    <property type="entry name" value="4Fe4S_Fe-S-bd"/>
</dbReference>
<keyword evidence="1" id="KW-0479">Metal-binding</keyword>
<dbReference type="SUPFAM" id="SSF54862">
    <property type="entry name" value="4Fe-4S ferredoxins"/>
    <property type="match status" value="1"/>
</dbReference>
<dbReference type="PROSITE" id="PS00198">
    <property type="entry name" value="4FE4S_FER_1"/>
    <property type="match status" value="1"/>
</dbReference>
<keyword evidence="6" id="KW-1185">Reference proteome</keyword>
<dbReference type="PROSITE" id="PS51379">
    <property type="entry name" value="4FE4S_FER_2"/>
    <property type="match status" value="2"/>
</dbReference>
<accession>A0A7K0G6S1</accession>
<evidence type="ECO:0000256" key="3">
    <source>
        <dbReference type="ARBA" id="ARBA00023014"/>
    </source>
</evidence>
<sequence length="439" mass="47227">MGSRLHSHLRCGAVADCPRRRREARHICAPSVSQIGVELDSKRYEAGIASLGDACCGCGACATRCPKGCIAMEPDTCGFPRPVIDADTCVGCGACDAVCPVLDPPAGDSAESALWAKADDADLLGRSSSGGVFGLLALDALSRGGVVAGAAWADGCRELRHVVVEREDDLDSIMRSKYVQSSVGREVYEGIRDALRGGRLALFCGTACQVAGMRSYLGKLADSELFLGVDVICHGVPSPELWRRWLGYMEEREGGEVHGVNFRSKTTGWLSYSVMYEYMTEKDGAARSSSTRFSDDWYMRAFLKNASLRGSCPSCPFKRRCGSDITLGDFWGIQKQHPEVSIDGGVSAVLGNTQKGVDALSRISGSMAVGDSSHEKVVPGNPALVRPVQPFVERGEFLSALATGASIPEMMRRWDFEPTRKQKIISGAKAVVKRLIGRR</sequence>
<name>A0A7K0G6S1_9ACTN</name>
<evidence type="ECO:0000313" key="5">
    <source>
        <dbReference type="EMBL" id="MRX79391.1"/>
    </source>
</evidence>
<reference evidence="6" key="1">
    <citation type="submission" date="2019-08" db="EMBL/GenBank/DDBJ databases">
        <title>Arthrobacter sp. nov., isolated from plateau pika and Tibetan wild ass.</title>
        <authorList>
            <person name="Ge Y."/>
        </authorList>
    </citation>
    <scope>NUCLEOTIDE SEQUENCE [LARGE SCALE GENOMIC DNA]</scope>
    <source>
        <strain evidence="6">HF-1365</strain>
    </source>
</reference>
<dbReference type="Proteomes" id="UP000470010">
    <property type="component" value="Unassembled WGS sequence"/>
</dbReference>
<feature type="domain" description="4Fe-4S ferredoxin-type" evidence="4">
    <location>
        <begin position="44"/>
        <end position="75"/>
    </location>
</feature>
<dbReference type="InterPro" id="IPR017900">
    <property type="entry name" value="4Fe4S_Fe_S_CS"/>
</dbReference>
<dbReference type="InterPro" id="IPR052977">
    <property type="entry name" value="Polyferredoxin-like_ET"/>
</dbReference>
<dbReference type="PANTHER" id="PTHR43193">
    <property type="match status" value="1"/>
</dbReference>
<dbReference type="GO" id="GO:0051536">
    <property type="term" value="F:iron-sulfur cluster binding"/>
    <property type="evidence" value="ECO:0007669"/>
    <property type="project" value="UniProtKB-KW"/>
</dbReference>
<gene>
    <name evidence="5" type="ORF">GJE22_02020</name>
</gene>
<evidence type="ECO:0000256" key="1">
    <source>
        <dbReference type="ARBA" id="ARBA00022723"/>
    </source>
</evidence>
<dbReference type="EMBL" id="VTFZ01000001">
    <property type="protein sequence ID" value="MRX79391.1"/>
    <property type="molecule type" value="Genomic_DNA"/>
</dbReference>
<keyword evidence="2" id="KW-0408">Iron</keyword>
<dbReference type="PANTHER" id="PTHR43193:SF2">
    <property type="entry name" value="POLYFERREDOXIN PROTEIN FWDF"/>
    <property type="match status" value="1"/>
</dbReference>
<dbReference type="Gene3D" id="3.30.70.20">
    <property type="match status" value="1"/>
</dbReference>
<evidence type="ECO:0000259" key="4">
    <source>
        <dbReference type="PROSITE" id="PS51379"/>
    </source>
</evidence>
<organism evidence="5 6">
    <name type="scientific">Enorma shizhengliae</name>
    <dbReference type="NCBI Taxonomy" id="2606615"/>
    <lineage>
        <taxon>Bacteria</taxon>
        <taxon>Bacillati</taxon>
        <taxon>Actinomycetota</taxon>
        <taxon>Coriobacteriia</taxon>
        <taxon>Coriobacteriales</taxon>
        <taxon>Coriobacteriaceae</taxon>
        <taxon>Enorma</taxon>
    </lineage>
</organism>
<evidence type="ECO:0000313" key="6">
    <source>
        <dbReference type="Proteomes" id="UP000470010"/>
    </source>
</evidence>
<dbReference type="AlphaFoldDB" id="A0A7K0G6S1"/>